<evidence type="ECO:0000259" key="8">
    <source>
        <dbReference type="Pfam" id="PF00370"/>
    </source>
</evidence>
<evidence type="ECO:0000259" key="9">
    <source>
        <dbReference type="Pfam" id="PF02782"/>
    </source>
</evidence>
<dbReference type="SUPFAM" id="SSF53067">
    <property type="entry name" value="Actin-like ATPase domain"/>
    <property type="match status" value="2"/>
</dbReference>
<evidence type="ECO:0000256" key="7">
    <source>
        <dbReference type="ARBA" id="ARBA00023308"/>
    </source>
</evidence>
<dbReference type="Pfam" id="PF02782">
    <property type="entry name" value="FGGY_C"/>
    <property type="match status" value="1"/>
</dbReference>
<protein>
    <submittedName>
        <fullName evidence="10">Rhamnulokinase</fullName>
    </submittedName>
</protein>
<evidence type="ECO:0000256" key="3">
    <source>
        <dbReference type="ARBA" id="ARBA00022741"/>
    </source>
</evidence>
<evidence type="ECO:0000313" key="10">
    <source>
        <dbReference type="EMBL" id="MCM4083494.1"/>
    </source>
</evidence>
<accession>A0ABT0YE19</accession>
<dbReference type="PANTHER" id="PTHR10196">
    <property type="entry name" value="SUGAR KINASE"/>
    <property type="match status" value="1"/>
</dbReference>
<comment type="similarity">
    <text evidence="1">Belongs to the FGGY kinase family.</text>
</comment>
<dbReference type="CDD" id="cd07771">
    <property type="entry name" value="ASKHA_NBD_FGGY_RhaB-like"/>
    <property type="match status" value="1"/>
</dbReference>
<keyword evidence="2" id="KW-0808">Transferase</keyword>
<sequence>MRSFAAVDLGASSGRVMVGRFADGAIELTETHRFANEPVRVGGTLHWDILGLYRGMLEGLGRTGPVESIGIDSWAVDYGLLDASGSLLGNPVHYRDGRTDGVRLDISDERLYEITGLQKLPFNTIYQLAAARATPQFEVAQQMLLIPDLLAYWLTGEIGAEYTNASTTGLLDVRTRDWSAPLLAELGLRPSLLPPVRPPGSIIGEYRGTKLTAVGSHDTASAVVGVPAFGQNFAYISCGTWSLVGLELPEPVLSKESRAANFTNEGGVDGTIRYLRNVMGLWPLQECMREWGSPDIGELLRRASREKPVVIDLDDPSFLPPGDMAQRVAKAAGLPPDASPAQLTRCIVDSLALAHRTAIEQAQEISGRHVDAVHIVGGGARNELLCQLTADACGLPVLAGPVEATALGNLLIQARAAGVIEGDLAGLRAVLRETQRVVRYDPVRR</sequence>
<evidence type="ECO:0000256" key="6">
    <source>
        <dbReference type="ARBA" id="ARBA00023157"/>
    </source>
</evidence>
<name>A0ABT0YE19_9ACTN</name>
<dbReference type="Gene3D" id="3.30.420.40">
    <property type="match status" value="2"/>
</dbReference>
<evidence type="ECO:0000256" key="1">
    <source>
        <dbReference type="ARBA" id="ARBA00009156"/>
    </source>
</evidence>
<keyword evidence="11" id="KW-1185">Reference proteome</keyword>
<organism evidence="10 11">
    <name type="scientific">Paractinoplanes hotanensis</name>
    <dbReference type="NCBI Taxonomy" id="2906497"/>
    <lineage>
        <taxon>Bacteria</taxon>
        <taxon>Bacillati</taxon>
        <taxon>Actinomycetota</taxon>
        <taxon>Actinomycetes</taxon>
        <taxon>Micromonosporales</taxon>
        <taxon>Micromonosporaceae</taxon>
        <taxon>Paractinoplanes</taxon>
    </lineage>
</organism>
<evidence type="ECO:0000256" key="5">
    <source>
        <dbReference type="ARBA" id="ARBA00022840"/>
    </source>
</evidence>
<dbReference type="InterPro" id="IPR043129">
    <property type="entry name" value="ATPase_NBD"/>
</dbReference>
<keyword evidence="3" id="KW-0547">Nucleotide-binding</keyword>
<evidence type="ECO:0000256" key="4">
    <source>
        <dbReference type="ARBA" id="ARBA00022777"/>
    </source>
</evidence>
<dbReference type="PANTHER" id="PTHR10196:SF93">
    <property type="entry name" value="L-RHAMNULOKINASE"/>
    <property type="match status" value="1"/>
</dbReference>
<feature type="domain" description="Carbohydrate kinase FGGY N-terminal" evidence="8">
    <location>
        <begin position="66"/>
        <end position="216"/>
    </location>
</feature>
<gene>
    <name evidence="10" type="ORF">LXN57_38695</name>
</gene>
<keyword evidence="7" id="KW-0684">Rhamnose metabolism</keyword>
<dbReference type="Pfam" id="PF00370">
    <property type="entry name" value="FGGY_N"/>
    <property type="match status" value="1"/>
</dbReference>
<dbReference type="RefSeq" id="WP_251803194.1">
    <property type="nucleotide sequence ID" value="NZ_JAMQOL010000060.1"/>
</dbReference>
<dbReference type="EMBL" id="JAMQOL010000060">
    <property type="protein sequence ID" value="MCM4083494.1"/>
    <property type="molecule type" value="Genomic_DNA"/>
</dbReference>
<evidence type="ECO:0000256" key="2">
    <source>
        <dbReference type="ARBA" id="ARBA00022679"/>
    </source>
</evidence>
<keyword evidence="6" id="KW-1015">Disulfide bond</keyword>
<keyword evidence="5" id="KW-0067">ATP-binding</keyword>
<proteinExistence type="inferred from homology"/>
<dbReference type="InterPro" id="IPR018484">
    <property type="entry name" value="FGGY_N"/>
</dbReference>
<feature type="domain" description="Carbohydrate kinase FGGY C-terminal" evidence="9">
    <location>
        <begin position="234"/>
        <end position="417"/>
    </location>
</feature>
<dbReference type="InterPro" id="IPR013449">
    <property type="entry name" value="Rhamnulokinase"/>
</dbReference>
<evidence type="ECO:0000313" key="11">
    <source>
        <dbReference type="Proteomes" id="UP001523216"/>
    </source>
</evidence>
<dbReference type="Proteomes" id="UP001523216">
    <property type="component" value="Unassembled WGS sequence"/>
</dbReference>
<keyword evidence="4" id="KW-0418">Kinase</keyword>
<reference evidence="10 11" key="1">
    <citation type="submission" date="2022-06" db="EMBL/GenBank/DDBJ databases">
        <title>Actinoplanes abujensis sp. nov., isolated from Nigerian arid soil.</title>
        <authorList>
            <person name="Ding P."/>
        </authorList>
    </citation>
    <scope>NUCLEOTIDE SEQUENCE [LARGE SCALE GENOMIC DNA]</scope>
    <source>
        <strain evidence="11">TRM88002</strain>
    </source>
</reference>
<comment type="caution">
    <text evidence="10">The sequence shown here is derived from an EMBL/GenBank/DDBJ whole genome shotgun (WGS) entry which is preliminary data.</text>
</comment>
<dbReference type="InterPro" id="IPR018485">
    <property type="entry name" value="FGGY_C"/>
</dbReference>